<feature type="region of interest" description="Disordered" evidence="13">
    <location>
        <begin position="261"/>
        <end position="281"/>
    </location>
</feature>
<evidence type="ECO:0000256" key="9">
    <source>
        <dbReference type="ARBA" id="ARBA00023136"/>
    </source>
</evidence>
<dbReference type="AlphaFoldDB" id="M8C5H3"/>
<evidence type="ECO:0000256" key="2">
    <source>
        <dbReference type="ARBA" id="ARBA00007706"/>
    </source>
</evidence>
<dbReference type="GO" id="GO:0009834">
    <property type="term" value="P:plant-type secondary cell wall biogenesis"/>
    <property type="evidence" value="ECO:0007669"/>
    <property type="project" value="TreeGrafter"/>
</dbReference>
<keyword evidence="7" id="KW-1133">Transmembrane helix</keyword>
<keyword evidence="4 12" id="KW-0808">Transferase</keyword>
<organism evidence="14">
    <name type="scientific">Aegilops tauschii</name>
    <name type="common">Tausch's goatgrass</name>
    <name type="synonym">Aegilops squarrosa</name>
    <dbReference type="NCBI Taxonomy" id="37682"/>
    <lineage>
        <taxon>Eukaryota</taxon>
        <taxon>Viridiplantae</taxon>
        <taxon>Streptophyta</taxon>
        <taxon>Embryophyta</taxon>
        <taxon>Tracheophyta</taxon>
        <taxon>Spermatophyta</taxon>
        <taxon>Magnoliopsida</taxon>
        <taxon>Liliopsida</taxon>
        <taxon>Poales</taxon>
        <taxon>Poaceae</taxon>
        <taxon>BOP clade</taxon>
        <taxon>Pooideae</taxon>
        <taxon>Triticodae</taxon>
        <taxon>Triticeae</taxon>
        <taxon>Triticinae</taxon>
        <taxon>Aegilops</taxon>
    </lineage>
</organism>
<dbReference type="GO" id="GO:0010417">
    <property type="term" value="P:glucuronoxylan biosynthetic process"/>
    <property type="evidence" value="ECO:0007669"/>
    <property type="project" value="TreeGrafter"/>
</dbReference>
<sequence length="481" mass="51397">MDSAERSRKRAQRWSKRKAVVVHLAVCFVVGALAPLAATRGPGIRDGGGQRVAPPSPPAAPDIGLLLIVTVTRPDEDGMLQEASLTRLGHTLRLVPPPLLWIVVGAENRSASTVQVLRGTGVMFRHLTYAVDENNATNITTAVNNATNNSTVEASATTAVNNFTNNSTMEASATIAVNNATNNNTVEASAAATTIAEKNGTNNTIVENNTTNNNTVEASATNTTDTAEKNGTNNSIVKNNATNNNTVEASATNTTTAAEKNGTNNTIVENNTTGNAGDEGDLKRNVALSHIERHRLAGGVHFAATSAIYDLRFFEELRQTRGVAAWPTATVSSADQRVTLQGPTCNSSQITGWYSEDSGINATATHTTDAAAAQDTGAIRNSSCLPPEISISGLGFRSSILWEWFINSNISSGGSSQDYIQLVRQMAVGDEDGWKGIPSDCSESRIMMWHLEMPKHTPEVEEQETPREQSLLEEDEEDYMN</sequence>
<protein>
    <recommendedName>
        <fullName evidence="12">Glycosyltransferases</fullName>
        <ecNumber evidence="12">2.4.-.-</ecNumber>
    </recommendedName>
</protein>
<reference evidence="14" key="1">
    <citation type="submission" date="2015-06" db="UniProtKB">
        <authorList>
            <consortium name="EnsemblPlants"/>
        </authorList>
    </citation>
    <scope>IDENTIFICATION</scope>
</reference>
<keyword evidence="3" id="KW-0328">Glycosyltransferase</keyword>
<keyword evidence="10" id="KW-0325">Glycoprotein</keyword>
<evidence type="ECO:0000256" key="11">
    <source>
        <dbReference type="ARBA" id="ARBA00023316"/>
    </source>
</evidence>
<keyword evidence="9" id="KW-0472">Membrane</keyword>
<evidence type="ECO:0000313" key="14">
    <source>
        <dbReference type="EnsemblPlants" id="EMT10393"/>
    </source>
</evidence>
<dbReference type="InterPro" id="IPR029044">
    <property type="entry name" value="Nucleotide-diphossugar_trans"/>
</dbReference>
<accession>M8C5H3</accession>
<keyword evidence="5" id="KW-0812">Transmembrane</keyword>
<evidence type="ECO:0000256" key="7">
    <source>
        <dbReference type="ARBA" id="ARBA00022989"/>
    </source>
</evidence>
<evidence type="ECO:0000256" key="8">
    <source>
        <dbReference type="ARBA" id="ARBA00023034"/>
    </source>
</evidence>
<dbReference type="EC" id="2.4.-.-" evidence="12"/>
<dbReference type="InterPro" id="IPR005027">
    <property type="entry name" value="Glyco_trans_43"/>
</dbReference>
<dbReference type="Gene3D" id="3.90.550.10">
    <property type="entry name" value="Spore Coat Polysaccharide Biosynthesis Protein SpsA, Chain A"/>
    <property type="match status" value="2"/>
</dbReference>
<feature type="region of interest" description="Disordered" evidence="13">
    <location>
        <begin position="454"/>
        <end position="481"/>
    </location>
</feature>
<name>M8C5H3_AEGTA</name>
<proteinExistence type="inferred from homology"/>
<feature type="compositionally biased region" description="Basic and acidic residues" evidence="13">
    <location>
        <begin position="454"/>
        <end position="467"/>
    </location>
</feature>
<keyword evidence="8 12" id="KW-0333">Golgi apparatus</keyword>
<evidence type="ECO:0000256" key="12">
    <source>
        <dbReference type="RuleBase" id="RU363127"/>
    </source>
</evidence>
<comment type="similarity">
    <text evidence="2 12">Belongs to the glycosyltransferase 43 family.</text>
</comment>
<dbReference type="GO" id="GO:0015018">
    <property type="term" value="F:galactosylgalactosylxylosylprotein 3-beta-glucuronosyltransferase activity"/>
    <property type="evidence" value="ECO:0007669"/>
    <property type="project" value="InterPro"/>
</dbReference>
<comment type="subcellular location">
    <subcellularLocation>
        <location evidence="1 12">Golgi apparatus membrane</location>
        <topology evidence="1 12">Single-pass type II membrane protein</topology>
    </subcellularLocation>
</comment>
<evidence type="ECO:0000256" key="5">
    <source>
        <dbReference type="ARBA" id="ARBA00022692"/>
    </source>
</evidence>
<dbReference type="SUPFAM" id="SSF53448">
    <property type="entry name" value="Nucleotide-diphospho-sugar transferases"/>
    <property type="match status" value="2"/>
</dbReference>
<dbReference type="PANTHER" id="PTHR10896:SF32">
    <property type="entry name" value="GLUCURONOSYLTRANSFERASE OS01G0157700-RELATED"/>
    <property type="match status" value="1"/>
</dbReference>
<evidence type="ECO:0000256" key="1">
    <source>
        <dbReference type="ARBA" id="ARBA00004323"/>
    </source>
</evidence>
<evidence type="ECO:0000256" key="13">
    <source>
        <dbReference type="SAM" id="MobiDB-lite"/>
    </source>
</evidence>
<dbReference type="GO" id="GO:0000139">
    <property type="term" value="C:Golgi membrane"/>
    <property type="evidence" value="ECO:0007669"/>
    <property type="project" value="UniProtKB-SubCell"/>
</dbReference>
<feature type="compositionally biased region" description="Acidic residues" evidence="13">
    <location>
        <begin position="471"/>
        <end position="481"/>
    </location>
</feature>
<evidence type="ECO:0000256" key="10">
    <source>
        <dbReference type="ARBA" id="ARBA00023180"/>
    </source>
</evidence>
<dbReference type="GO" id="GO:0071555">
    <property type="term" value="P:cell wall organization"/>
    <property type="evidence" value="ECO:0007669"/>
    <property type="project" value="UniProtKB-KW"/>
</dbReference>
<comment type="function">
    <text evidence="12">Involved in the synthesis of glucuronoxylan hemicellulose in secondary cell walls.</text>
</comment>
<dbReference type="EnsemblPlants" id="EMT10393">
    <property type="protein sequence ID" value="EMT10393"/>
    <property type="gene ID" value="F775_23663"/>
</dbReference>
<dbReference type="GO" id="GO:0042285">
    <property type="term" value="F:xylosyltransferase activity"/>
    <property type="evidence" value="ECO:0007669"/>
    <property type="project" value="TreeGrafter"/>
</dbReference>
<keyword evidence="6 12" id="KW-0735">Signal-anchor</keyword>
<dbReference type="Pfam" id="PF03360">
    <property type="entry name" value="Glyco_transf_43"/>
    <property type="match status" value="2"/>
</dbReference>
<dbReference type="PANTHER" id="PTHR10896">
    <property type="entry name" value="GALACTOSYLGALACTOSYLXYLOSYLPROTEIN 3-BETA-GLUCURONOSYLTRANSFERASE BETA-1,3-GLUCURONYLTRANSFERASE"/>
    <property type="match status" value="1"/>
</dbReference>
<evidence type="ECO:0000256" key="4">
    <source>
        <dbReference type="ARBA" id="ARBA00022679"/>
    </source>
</evidence>
<evidence type="ECO:0000256" key="6">
    <source>
        <dbReference type="ARBA" id="ARBA00022968"/>
    </source>
</evidence>
<keyword evidence="11 12" id="KW-0961">Cell wall biogenesis/degradation</keyword>
<evidence type="ECO:0000256" key="3">
    <source>
        <dbReference type="ARBA" id="ARBA00022676"/>
    </source>
</evidence>